<dbReference type="Gene3D" id="3.40.50.10070">
    <property type="entry name" value="TolB, N-terminal domain"/>
    <property type="match status" value="1"/>
</dbReference>
<accession>A0A4R5LTN5</accession>
<feature type="repeat" description="TPR" evidence="1">
    <location>
        <begin position="368"/>
        <end position="401"/>
    </location>
</feature>
<dbReference type="PROSITE" id="PS50293">
    <property type="entry name" value="TPR_REGION"/>
    <property type="match status" value="1"/>
</dbReference>
<dbReference type="PANTHER" id="PTHR12558:SF13">
    <property type="entry name" value="CELL DIVISION CYCLE PROTEIN 27 HOMOLOG"/>
    <property type="match status" value="1"/>
</dbReference>
<gene>
    <name evidence="3" type="ORF">E2F43_00395</name>
</gene>
<comment type="caution">
    <text evidence="3">The sequence shown here is derived from an EMBL/GenBank/DDBJ whole genome shotgun (WGS) entry which is preliminary data.</text>
</comment>
<dbReference type="PANTHER" id="PTHR12558">
    <property type="entry name" value="CELL DIVISION CYCLE 16,23,27"/>
    <property type="match status" value="1"/>
</dbReference>
<dbReference type="OrthoDB" id="1971692at2"/>
<feature type="transmembrane region" description="Helical" evidence="2">
    <location>
        <begin position="92"/>
        <end position="110"/>
    </location>
</feature>
<evidence type="ECO:0000256" key="1">
    <source>
        <dbReference type="PROSITE-ProRule" id="PRU00339"/>
    </source>
</evidence>
<dbReference type="PROSITE" id="PS50005">
    <property type="entry name" value="TPR"/>
    <property type="match status" value="1"/>
</dbReference>
<keyword evidence="2" id="KW-0812">Transmembrane</keyword>
<keyword evidence="4" id="KW-1185">Reference proteome</keyword>
<reference evidence="3 4" key="1">
    <citation type="submission" date="2019-03" db="EMBL/GenBank/DDBJ databases">
        <title>Seongchinamella monodicae gen. nov., sp. nov., a novel member of the Gammaproteobacteria isolated from a tidal mudflat of beach.</title>
        <authorList>
            <person name="Yang H.G."/>
            <person name="Kang J.W."/>
            <person name="Lee S.D."/>
        </authorList>
    </citation>
    <scope>NUCLEOTIDE SEQUENCE [LARGE SCALE GENOMIC DNA]</scope>
    <source>
        <strain evidence="3 4">GH4-78</strain>
    </source>
</reference>
<evidence type="ECO:0000256" key="2">
    <source>
        <dbReference type="SAM" id="Phobius"/>
    </source>
</evidence>
<dbReference type="SMART" id="SM00028">
    <property type="entry name" value="TPR"/>
    <property type="match status" value="2"/>
</dbReference>
<proteinExistence type="predicted"/>
<dbReference type="AlphaFoldDB" id="A0A4R5LTN5"/>
<dbReference type="InterPro" id="IPR019734">
    <property type="entry name" value="TPR_rpt"/>
</dbReference>
<keyword evidence="2" id="KW-1133">Transmembrane helix</keyword>
<dbReference type="Pfam" id="PF14559">
    <property type="entry name" value="TPR_19"/>
    <property type="match status" value="1"/>
</dbReference>
<keyword evidence="2" id="KW-0472">Membrane</keyword>
<dbReference type="SUPFAM" id="SSF48452">
    <property type="entry name" value="TPR-like"/>
    <property type="match status" value="1"/>
</dbReference>
<dbReference type="InterPro" id="IPR011990">
    <property type="entry name" value="TPR-like_helical_dom_sf"/>
</dbReference>
<dbReference type="Proteomes" id="UP000295554">
    <property type="component" value="Unassembled WGS sequence"/>
</dbReference>
<feature type="transmembrane region" description="Helical" evidence="2">
    <location>
        <begin position="12"/>
        <end position="31"/>
    </location>
</feature>
<evidence type="ECO:0000313" key="3">
    <source>
        <dbReference type="EMBL" id="TDG14736.1"/>
    </source>
</evidence>
<name>A0A4R5LTN5_9GAMM</name>
<dbReference type="EMBL" id="SMSE01000001">
    <property type="protein sequence ID" value="TDG14736.1"/>
    <property type="molecule type" value="Genomic_DNA"/>
</dbReference>
<evidence type="ECO:0000313" key="4">
    <source>
        <dbReference type="Proteomes" id="UP000295554"/>
    </source>
</evidence>
<feature type="transmembrane region" description="Helical" evidence="2">
    <location>
        <begin position="43"/>
        <end position="66"/>
    </location>
</feature>
<protein>
    <submittedName>
        <fullName evidence="3">Tetratricopeptide repeat protein</fullName>
    </submittedName>
</protein>
<organism evidence="3 4">
    <name type="scientific">Seongchinamella unica</name>
    <dbReference type="NCBI Taxonomy" id="2547392"/>
    <lineage>
        <taxon>Bacteria</taxon>
        <taxon>Pseudomonadati</taxon>
        <taxon>Pseudomonadota</taxon>
        <taxon>Gammaproteobacteria</taxon>
        <taxon>Cellvibrionales</taxon>
        <taxon>Halieaceae</taxon>
        <taxon>Seongchinamella</taxon>
    </lineage>
</organism>
<dbReference type="RefSeq" id="WP_133208901.1">
    <property type="nucleotide sequence ID" value="NZ_SMSE01000001.1"/>
</dbReference>
<sequence>MAAFFTELKRRNVFRVGMAYCVLGWLVIQITDTVAPALRLPDWTLGVVTWFGVIGLPFALLFAWAFEMTPEGIKRTEDVSPEESVTRDTGRWLTRLTFGLMAAAIVILLVDRQGMFGGDEAAAPEVPVAAAPAEPAAPDEQLDSIAVLPFVNMSSDRENQFFGDGLAEEILNQLAAIEELRVAARTSSFYFRDKDPTIAEVAEALNVDAVLEGSIQRSGNTIRVVAQLIRASDSAHLWSSKYDRPLDDYFEVQDDIARQIMRAMMPHLAVEQASASKLETVISPEVFEQLALAKKQYYDEASAATPELRQQFAEVTRAAPDYAQGWSWLAMSWLTSSSAFGGDVAVEQAREEAAANIERALELDPQDPVAHHAMGRLESRLGNYDAAEQWYRQALELDPQNVGATLGLGNLLAYSGRPEAALKLLERARLIDPLHPMVLRDLIHLYGLSGEDHAAFSALERMYSINASQAYDSEIHLYSDRNDLAREIYLIEASREARGAPASSLSANWDALSLLRAGLYAHPLIAGSSFEPLAQSLQGDNEAAETLLSQQQLTDSGNIFDQLSSATTYMVTGRYDAAESLLWQGWIDNDRKISSSFRSFMAELLLSVLLRQERPEAEEVRQALAEELAQASPLHSGNLQVDLMRLAAFSGEEEKALDMLQDLVEDGYWGGRTFGPAGAALWPLHDNPRFAALAAGMEENYQYQLSELERLRNAGMTLEEFHQDYLNRIDRNRSLPEPGSS</sequence>
<dbReference type="Gene3D" id="1.25.40.10">
    <property type="entry name" value="Tetratricopeptide repeat domain"/>
    <property type="match status" value="1"/>
</dbReference>
<keyword evidence="1" id="KW-0802">TPR repeat</keyword>